<keyword evidence="3" id="KW-0285">Flavoprotein</keyword>
<dbReference type="EMBL" id="QZJZ01000035">
    <property type="protein sequence ID" value="RJP60091.1"/>
    <property type="molecule type" value="Genomic_DNA"/>
</dbReference>
<comment type="cofactor">
    <cofactor evidence="1">
        <name>FAD</name>
        <dbReference type="ChEBI" id="CHEBI:57692"/>
    </cofactor>
</comment>
<keyword evidence="10" id="KW-0408">Iron</keyword>
<dbReference type="Gene3D" id="2.40.30.10">
    <property type="entry name" value="Translation factors"/>
    <property type="match status" value="1"/>
</dbReference>
<dbReference type="SUPFAM" id="SSF63380">
    <property type="entry name" value="Riboflavin synthase domain-like"/>
    <property type="match status" value="1"/>
</dbReference>
<keyword evidence="9" id="KW-0560">Oxidoreductase</keyword>
<feature type="transmembrane region" description="Helical" evidence="13">
    <location>
        <begin position="9"/>
        <end position="27"/>
    </location>
</feature>
<evidence type="ECO:0000256" key="4">
    <source>
        <dbReference type="ARBA" id="ARBA00022692"/>
    </source>
</evidence>
<evidence type="ECO:0000313" key="15">
    <source>
        <dbReference type="EMBL" id="RJP60091.1"/>
    </source>
</evidence>
<keyword evidence="4 13" id="KW-0812">Transmembrane</keyword>
<evidence type="ECO:0000256" key="12">
    <source>
        <dbReference type="ARBA" id="ARBA00023136"/>
    </source>
</evidence>
<feature type="transmembrane region" description="Helical" evidence="13">
    <location>
        <begin position="155"/>
        <end position="171"/>
    </location>
</feature>
<dbReference type="AlphaFoldDB" id="A0A3A4REU7"/>
<reference evidence="15 16" key="1">
    <citation type="journal article" date="2017" name="ISME J.">
        <title>Energy and carbon metabolisms in a deep terrestrial subsurface fluid microbial community.</title>
        <authorList>
            <person name="Momper L."/>
            <person name="Jungbluth S.P."/>
            <person name="Lee M.D."/>
            <person name="Amend J.P."/>
        </authorList>
    </citation>
    <scope>NUCLEOTIDE SEQUENCE [LARGE SCALE GENOMIC DNA]</scope>
    <source>
        <strain evidence="15">SURF_26</strain>
    </source>
</reference>
<name>A0A3A4REU7_9BACT</name>
<dbReference type="InterPro" id="IPR017938">
    <property type="entry name" value="Riboflavin_synthase-like_b-brl"/>
</dbReference>
<evidence type="ECO:0000256" key="3">
    <source>
        <dbReference type="ARBA" id="ARBA00022630"/>
    </source>
</evidence>
<dbReference type="Pfam" id="PF01794">
    <property type="entry name" value="Ferric_reduct"/>
    <property type="match status" value="1"/>
</dbReference>
<feature type="transmembrane region" description="Helical" evidence="13">
    <location>
        <begin position="191"/>
        <end position="208"/>
    </location>
</feature>
<evidence type="ECO:0000256" key="10">
    <source>
        <dbReference type="ARBA" id="ARBA00023004"/>
    </source>
</evidence>
<dbReference type="GO" id="GO:0016491">
    <property type="term" value="F:oxidoreductase activity"/>
    <property type="evidence" value="ECO:0007669"/>
    <property type="project" value="UniProtKB-KW"/>
</dbReference>
<evidence type="ECO:0000256" key="6">
    <source>
        <dbReference type="ARBA" id="ARBA00022723"/>
    </source>
</evidence>
<evidence type="ECO:0000256" key="7">
    <source>
        <dbReference type="ARBA" id="ARBA00022827"/>
    </source>
</evidence>
<dbReference type="Pfam" id="PF00175">
    <property type="entry name" value="NAD_binding_1"/>
    <property type="match status" value="1"/>
</dbReference>
<comment type="caution">
    <text evidence="15">The sequence shown here is derived from an EMBL/GenBank/DDBJ whole genome shotgun (WGS) entry which is preliminary data.</text>
</comment>
<feature type="transmembrane region" description="Helical" evidence="13">
    <location>
        <begin position="47"/>
        <end position="64"/>
    </location>
</feature>
<dbReference type="InterPro" id="IPR017927">
    <property type="entry name" value="FAD-bd_FR_type"/>
</dbReference>
<sequence>MKSVFLKKFLLYCVLFLNPLVILWLWYTNEQLRFEDYNTNIFMEAGRIAGLLAVYCALFQLILIGRVKWIESVFGLDRLTRIHKWNGYSLALLLVAHPVFLSIGYGQRDFISFSEQFTEFLSWEGVAAAAGALALFVAVIMLSITVVKRKMNYEIWYYIHLTTYCAILLAFEHQLETGSDFTSNTLFKNYWYALYGFVFLNLIFFRFSRPLYHSARHRFKVDKVVRETNDVVSVYITGRNIDRFCFEPGQFVIVRFMSKKCWIQAHPFSLSCEPNGNFVRLTIKRAGDFTAQVSSINPGTSVIIDGPHGIFTLRRVIKEKTLLIAGGIGITPLRAMIPQLINRKKDTILLYANRQHKDAALTEELASFTKNGHFKTHFIMSSDTSWTGEKGHIDRDKILRLAPDAAERDVYLCGPPGMMTATRKALLQIGLKPAQIHYENFSF</sequence>
<keyword evidence="7" id="KW-0274">FAD</keyword>
<feature type="domain" description="FAD-binding FR-type" evidence="14">
    <location>
        <begin position="214"/>
        <end position="314"/>
    </location>
</feature>
<dbReference type="PRINTS" id="PR00410">
    <property type="entry name" value="PHEHYDRXLASE"/>
</dbReference>
<keyword evidence="11" id="KW-0411">Iron-sulfur</keyword>
<evidence type="ECO:0000256" key="13">
    <source>
        <dbReference type="SAM" id="Phobius"/>
    </source>
</evidence>
<keyword evidence="12 13" id="KW-0472">Membrane</keyword>
<keyword evidence="6" id="KW-0479">Metal-binding</keyword>
<evidence type="ECO:0000256" key="11">
    <source>
        <dbReference type="ARBA" id="ARBA00023014"/>
    </source>
</evidence>
<dbReference type="InterPro" id="IPR001433">
    <property type="entry name" value="OxRdtase_FAD/NAD-bd"/>
</dbReference>
<comment type="subcellular location">
    <subcellularLocation>
        <location evidence="2">Membrane</location>
        <topology evidence="2">Multi-pass membrane protein</topology>
    </subcellularLocation>
</comment>
<dbReference type="CDD" id="cd06198">
    <property type="entry name" value="FNR_like_3"/>
    <property type="match status" value="1"/>
</dbReference>
<dbReference type="Gene3D" id="3.40.50.80">
    <property type="entry name" value="Nucleotide-binding domain of ferredoxin-NADP reductase (FNR) module"/>
    <property type="match status" value="1"/>
</dbReference>
<feature type="transmembrane region" description="Helical" evidence="13">
    <location>
        <begin position="85"/>
        <end position="105"/>
    </location>
</feature>
<evidence type="ECO:0000313" key="16">
    <source>
        <dbReference type="Proteomes" id="UP000266426"/>
    </source>
</evidence>
<dbReference type="GO" id="GO:0051537">
    <property type="term" value="F:2 iron, 2 sulfur cluster binding"/>
    <property type="evidence" value="ECO:0007669"/>
    <property type="project" value="UniProtKB-KW"/>
</dbReference>
<gene>
    <name evidence="15" type="ORF">C4541_04805</name>
</gene>
<feature type="transmembrane region" description="Helical" evidence="13">
    <location>
        <begin position="125"/>
        <end position="143"/>
    </location>
</feature>
<dbReference type="PANTHER" id="PTHR47354:SF8">
    <property type="entry name" value="1,2-PHENYLACETYL-COA EPOXIDASE, SUBUNIT E"/>
    <property type="match status" value="1"/>
</dbReference>
<dbReference type="InterPro" id="IPR039261">
    <property type="entry name" value="FNR_nucleotide-bd"/>
</dbReference>
<dbReference type="GO" id="GO:0016020">
    <property type="term" value="C:membrane"/>
    <property type="evidence" value="ECO:0007669"/>
    <property type="project" value="UniProtKB-SubCell"/>
</dbReference>
<evidence type="ECO:0000256" key="5">
    <source>
        <dbReference type="ARBA" id="ARBA00022714"/>
    </source>
</evidence>
<dbReference type="Proteomes" id="UP000266426">
    <property type="component" value="Unassembled WGS sequence"/>
</dbReference>
<keyword evidence="5" id="KW-0001">2Fe-2S</keyword>
<dbReference type="InterPro" id="IPR013130">
    <property type="entry name" value="Fe3_Rdtase_TM_dom"/>
</dbReference>
<evidence type="ECO:0000256" key="1">
    <source>
        <dbReference type="ARBA" id="ARBA00001974"/>
    </source>
</evidence>
<protein>
    <recommendedName>
        <fullName evidence="14">FAD-binding FR-type domain-containing protein</fullName>
    </recommendedName>
</protein>
<evidence type="ECO:0000256" key="2">
    <source>
        <dbReference type="ARBA" id="ARBA00004141"/>
    </source>
</evidence>
<dbReference type="GO" id="GO:0050660">
    <property type="term" value="F:flavin adenine dinucleotide binding"/>
    <property type="evidence" value="ECO:0007669"/>
    <property type="project" value="TreeGrafter"/>
</dbReference>
<dbReference type="SUPFAM" id="SSF52343">
    <property type="entry name" value="Ferredoxin reductase-like, C-terminal NADP-linked domain"/>
    <property type="match status" value="1"/>
</dbReference>
<accession>A0A3A4REU7</accession>
<dbReference type="PANTHER" id="PTHR47354">
    <property type="entry name" value="NADH OXIDOREDUCTASE HCR"/>
    <property type="match status" value="1"/>
</dbReference>
<evidence type="ECO:0000256" key="9">
    <source>
        <dbReference type="ARBA" id="ARBA00023002"/>
    </source>
</evidence>
<dbReference type="InterPro" id="IPR050415">
    <property type="entry name" value="MRET"/>
</dbReference>
<evidence type="ECO:0000259" key="14">
    <source>
        <dbReference type="PROSITE" id="PS51384"/>
    </source>
</evidence>
<dbReference type="Pfam" id="PF08022">
    <property type="entry name" value="FAD_binding_8"/>
    <property type="match status" value="1"/>
</dbReference>
<dbReference type="PROSITE" id="PS51384">
    <property type="entry name" value="FAD_FR"/>
    <property type="match status" value="1"/>
</dbReference>
<keyword evidence="8 13" id="KW-1133">Transmembrane helix</keyword>
<dbReference type="InterPro" id="IPR013112">
    <property type="entry name" value="FAD-bd_8"/>
</dbReference>
<evidence type="ECO:0000256" key="8">
    <source>
        <dbReference type="ARBA" id="ARBA00022989"/>
    </source>
</evidence>
<proteinExistence type="predicted"/>
<dbReference type="GO" id="GO:0046872">
    <property type="term" value="F:metal ion binding"/>
    <property type="evidence" value="ECO:0007669"/>
    <property type="project" value="UniProtKB-KW"/>
</dbReference>
<organism evidence="15 16">
    <name type="scientific">Candidatus Auribacter fodinae</name>
    <dbReference type="NCBI Taxonomy" id="2093366"/>
    <lineage>
        <taxon>Bacteria</taxon>
        <taxon>Pseudomonadati</taxon>
        <taxon>Candidatus Auribacterota</taxon>
        <taxon>Candidatus Auribacteria</taxon>
        <taxon>Candidatus Auribacterales</taxon>
        <taxon>Candidatus Auribacteraceae</taxon>
        <taxon>Candidatus Auribacter</taxon>
    </lineage>
</organism>